<dbReference type="InterPro" id="IPR029441">
    <property type="entry name" value="Cass2"/>
</dbReference>
<evidence type="ECO:0000259" key="1">
    <source>
        <dbReference type="SMART" id="SM00871"/>
    </source>
</evidence>
<protein>
    <submittedName>
        <fullName evidence="2">Predicted transcriptional regulator YdeE, contains AraC-type DNA-binding domain</fullName>
    </submittedName>
</protein>
<dbReference type="OrthoDB" id="3173400at2"/>
<keyword evidence="3" id="KW-1185">Reference proteome</keyword>
<dbReference type="InterPro" id="IPR011256">
    <property type="entry name" value="Reg_factor_effector_dom_sf"/>
</dbReference>
<dbReference type="SMART" id="SM00871">
    <property type="entry name" value="AraC_E_bind"/>
    <property type="match status" value="1"/>
</dbReference>
<feature type="domain" description="AraC effector-binding" evidence="1">
    <location>
        <begin position="1"/>
        <end position="152"/>
    </location>
</feature>
<organism evidence="2 3">
    <name type="scientific">Pseudomonas moorei</name>
    <dbReference type="NCBI Taxonomy" id="395599"/>
    <lineage>
        <taxon>Bacteria</taxon>
        <taxon>Pseudomonadati</taxon>
        <taxon>Pseudomonadota</taxon>
        <taxon>Gammaproteobacteria</taxon>
        <taxon>Pseudomonadales</taxon>
        <taxon>Pseudomonadaceae</taxon>
        <taxon>Pseudomonas</taxon>
    </lineage>
</organism>
<dbReference type="GO" id="GO:0003677">
    <property type="term" value="F:DNA binding"/>
    <property type="evidence" value="ECO:0007669"/>
    <property type="project" value="UniProtKB-KW"/>
</dbReference>
<dbReference type="SUPFAM" id="SSF55136">
    <property type="entry name" value="Probable bacterial effector-binding domain"/>
    <property type="match status" value="1"/>
</dbReference>
<dbReference type="InterPro" id="IPR010499">
    <property type="entry name" value="AraC_E-bd"/>
</dbReference>
<dbReference type="EMBL" id="FNKJ01000003">
    <property type="protein sequence ID" value="SDQ99871.1"/>
    <property type="molecule type" value="Genomic_DNA"/>
</dbReference>
<gene>
    <name evidence="2" type="ORF">SAMN04490195_2684</name>
</gene>
<keyword evidence="2" id="KW-0238">DNA-binding</keyword>
<dbReference type="AlphaFoldDB" id="A0A1H1FG12"/>
<dbReference type="PANTHER" id="PTHR36444">
    <property type="entry name" value="TRANSCRIPTIONAL REGULATOR PROTEIN YOBU-RELATED"/>
    <property type="match status" value="1"/>
</dbReference>
<accession>A0A1H1FG12</accession>
<dbReference type="PANTHER" id="PTHR36444:SF2">
    <property type="entry name" value="TRANSCRIPTIONAL REGULATOR PROTEIN YOBU-RELATED"/>
    <property type="match status" value="1"/>
</dbReference>
<evidence type="ECO:0000313" key="3">
    <source>
        <dbReference type="Proteomes" id="UP000199570"/>
    </source>
</evidence>
<evidence type="ECO:0000313" key="2">
    <source>
        <dbReference type="EMBL" id="SDQ99871.1"/>
    </source>
</evidence>
<dbReference type="InterPro" id="IPR053182">
    <property type="entry name" value="YobU-like_regulator"/>
</dbReference>
<sequence length="152" mass="16883">MEIKQVYVAPMNISGLKVRTFNSAEQSADTAKIGPMWGRFYSERLFERIAPEQPESAVYGVYSGYESDAGGAFDVTAGIAVTTPVQGYETISIEAGQYLVFEGKGPMPVAVIEAWQRIWGYFQANPQIQRRYATDFERYSAEQAVAVYIGIV</sequence>
<reference evidence="3" key="1">
    <citation type="submission" date="2016-10" db="EMBL/GenBank/DDBJ databases">
        <authorList>
            <person name="Varghese N."/>
            <person name="Submissions S."/>
        </authorList>
    </citation>
    <scope>NUCLEOTIDE SEQUENCE [LARGE SCALE GENOMIC DNA]</scope>
    <source>
        <strain evidence="3">BS3775</strain>
    </source>
</reference>
<dbReference type="RefSeq" id="WP_090322279.1">
    <property type="nucleotide sequence ID" value="NZ_FNKJ01000003.1"/>
</dbReference>
<name>A0A1H1FG12_9PSED</name>
<dbReference type="Gene3D" id="3.20.80.10">
    <property type="entry name" value="Regulatory factor, effector binding domain"/>
    <property type="match status" value="1"/>
</dbReference>
<proteinExistence type="predicted"/>
<dbReference type="Proteomes" id="UP000199570">
    <property type="component" value="Unassembled WGS sequence"/>
</dbReference>
<dbReference type="Pfam" id="PF14526">
    <property type="entry name" value="Cass2"/>
    <property type="match status" value="1"/>
</dbReference>